<accession>A0A371GJ63</accession>
<protein>
    <recommendedName>
        <fullName evidence="2">Integrase catalytic domain-containing protein</fullName>
    </recommendedName>
</protein>
<dbReference type="GO" id="GO:0015074">
    <property type="term" value="P:DNA integration"/>
    <property type="evidence" value="ECO:0007669"/>
    <property type="project" value="InterPro"/>
</dbReference>
<dbReference type="Gene3D" id="3.30.420.10">
    <property type="entry name" value="Ribonuclease H-like superfamily/Ribonuclease H"/>
    <property type="match status" value="1"/>
</dbReference>
<evidence type="ECO:0000259" key="2">
    <source>
        <dbReference type="PROSITE" id="PS50994"/>
    </source>
</evidence>
<keyword evidence="1" id="KW-1133">Transmembrane helix</keyword>
<proteinExistence type="predicted"/>
<gene>
    <name evidence="3" type="ORF">CR513_27545</name>
</gene>
<name>A0A371GJ63_MUCPR</name>
<sequence length="202" mass="23426">MQTLDSTNLMAKTTYNGDAKVKMTNGKVANIKHRPFFLHNLLHVPRLSNNLFSVSQFARGIIKFTLSSMLAHAIFLFVVIMYQILVMLITICFLPLASEVRTKYILSALIPSINGSIYCIHFMDAYSKFTWIYLIDTKSQALSCFVHFQTMMEYQLRTIIKAIQLNSGKEYRPFTKYLNSFFIIHRFSCPYTMNKMVLKEEA</sequence>
<keyword evidence="4" id="KW-1185">Reference proteome</keyword>
<dbReference type="InterPro" id="IPR012337">
    <property type="entry name" value="RNaseH-like_sf"/>
</dbReference>
<feature type="transmembrane region" description="Helical" evidence="1">
    <location>
        <begin position="73"/>
        <end position="98"/>
    </location>
</feature>
<dbReference type="InterPro" id="IPR039537">
    <property type="entry name" value="Retrotran_Ty1/copia-like"/>
</dbReference>
<keyword evidence="1" id="KW-0472">Membrane</keyword>
<dbReference type="PANTHER" id="PTHR42648">
    <property type="entry name" value="TRANSPOSASE, PUTATIVE-RELATED"/>
    <property type="match status" value="1"/>
</dbReference>
<organism evidence="3 4">
    <name type="scientific">Mucuna pruriens</name>
    <name type="common">Velvet bean</name>
    <name type="synonym">Dolichos pruriens</name>
    <dbReference type="NCBI Taxonomy" id="157652"/>
    <lineage>
        <taxon>Eukaryota</taxon>
        <taxon>Viridiplantae</taxon>
        <taxon>Streptophyta</taxon>
        <taxon>Embryophyta</taxon>
        <taxon>Tracheophyta</taxon>
        <taxon>Spermatophyta</taxon>
        <taxon>Magnoliopsida</taxon>
        <taxon>eudicotyledons</taxon>
        <taxon>Gunneridae</taxon>
        <taxon>Pentapetalae</taxon>
        <taxon>rosids</taxon>
        <taxon>fabids</taxon>
        <taxon>Fabales</taxon>
        <taxon>Fabaceae</taxon>
        <taxon>Papilionoideae</taxon>
        <taxon>50 kb inversion clade</taxon>
        <taxon>NPAAA clade</taxon>
        <taxon>indigoferoid/millettioid clade</taxon>
        <taxon>Phaseoleae</taxon>
        <taxon>Mucuna</taxon>
    </lineage>
</organism>
<evidence type="ECO:0000313" key="3">
    <source>
        <dbReference type="EMBL" id="RDX90575.1"/>
    </source>
</evidence>
<keyword evidence="1" id="KW-0812">Transmembrane</keyword>
<dbReference type="GO" id="GO:0003676">
    <property type="term" value="F:nucleic acid binding"/>
    <property type="evidence" value="ECO:0007669"/>
    <property type="project" value="InterPro"/>
</dbReference>
<comment type="caution">
    <text evidence="3">The sequence shown here is derived from an EMBL/GenBank/DDBJ whole genome shotgun (WGS) entry which is preliminary data.</text>
</comment>
<dbReference type="EMBL" id="QJKJ01005361">
    <property type="protein sequence ID" value="RDX90575.1"/>
    <property type="molecule type" value="Genomic_DNA"/>
</dbReference>
<dbReference type="AlphaFoldDB" id="A0A371GJ63"/>
<dbReference type="PANTHER" id="PTHR42648:SF26">
    <property type="entry name" value="INTEGRASE CATALYTIC DOMAIN-CONTAINING PROTEIN"/>
    <property type="match status" value="1"/>
</dbReference>
<dbReference type="InterPro" id="IPR036397">
    <property type="entry name" value="RNaseH_sf"/>
</dbReference>
<feature type="non-terminal residue" evidence="3">
    <location>
        <position position="1"/>
    </location>
</feature>
<dbReference type="InterPro" id="IPR001584">
    <property type="entry name" value="Integrase_cat-core"/>
</dbReference>
<feature type="domain" description="Integrase catalytic" evidence="2">
    <location>
        <begin position="91"/>
        <end position="202"/>
    </location>
</feature>
<dbReference type="Proteomes" id="UP000257109">
    <property type="component" value="Unassembled WGS sequence"/>
</dbReference>
<evidence type="ECO:0000313" key="4">
    <source>
        <dbReference type="Proteomes" id="UP000257109"/>
    </source>
</evidence>
<dbReference type="PROSITE" id="PS50994">
    <property type="entry name" value="INTEGRASE"/>
    <property type="match status" value="1"/>
</dbReference>
<dbReference type="SUPFAM" id="SSF53098">
    <property type="entry name" value="Ribonuclease H-like"/>
    <property type="match status" value="1"/>
</dbReference>
<reference evidence="3" key="1">
    <citation type="submission" date="2018-05" db="EMBL/GenBank/DDBJ databases">
        <title>Draft genome of Mucuna pruriens seed.</title>
        <authorList>
            <person name="Nnadi N.E."/>
            <person name="Vos R."/>
            <person name="Hasami M.H."/>
            <person name="Devisetty U.K."/>
            <person name="Aguiy J.C."/>
        </authorList>
    </citation>
    <scope>NUCLEOTIDE SEQUENCE [LARGE SCALE GENOMIC DNA]</scope>
    <source>
        <strain evidence="3">JCA_2017</strain>
    </source>
</reference>
<evidence type="ECO:0000256" key="1">
    <source>
        <dbReference type="SAM" id="Phobius"/>
    </source>
</evidence>